<dbReference type="CDD" id="cd06225">
    <property type="entry name" value="HAMP"/>
    <property type="match status" value="1"/>
</dbReference>
<dbReference type="EMBL" id="JBHTCH010000006">
    <property type="protein sequence ID" value="MFC7360189.1"/>
    <property type="molecule type" value="Genomic_DNA"/>
</dbReference>
<dbReference type="Proteomes" id="UP001596524">
    <property type="component" value="Unassembled WGS sequence"/>
</dbReference>
<feature type="transmembrane region" description="Helical" evidence="2">
    <location>
        <begin position="40"/>
        <end position="62"/>
    </location>
</feature>
<gene>
    <name evidence="3" type="ORF">ACFQO6_07880</name>
</gene>
<evidence type="ECO:0000313" key="4">
    <source>
        <dbReference type="Proteomes" id="UP001596524"/>
    </source>
</evidence>
<proteinExistence type="predicted"/>
<accession>A0ABW2N152</accession>
<comment type="caution">
    <text evidence="3">The sequence shown here is derived from an EMBL/GenBank/DDBJ whole genome shotgun (WGS) entry which is preliminary data.</text>
</comment>
<name>A0ABW2N152_9ACTN</name>
<keyword evidence="2" id="KW-0812">Transmembrane</keyword>
<evidence type="ECO:0000256" key="2">
    <source>
        <dbReference type="SAM" id="Phobius"/>
    </source>
</evidence>
<evidence type="ECO:0000256" key="1">
    <source>
        <dbReference type="SAM" id="MobiDB-lite"/>
    </source>
</evidence>
<feature type="compositionally biased region" description="Pro residues" evidence="1">
    <location>
        <begin position="70"/>
        <end position="90"/>
    </location>
</feature>
<keyword evidence="4" id="KW-1185">Reference proteome</keyword>
<keyword evidence="2" id="KW-1133">Transmembrane helix</keyword>
<dbReference type="RefSeq" id="WP_255891956.1">
    <property type="nucleotide sequence ID" value="NZ_JAFMZM010000005.1"/>
</dbReference>
<feature type="region of interest" description="Disordered" evidence="1">
    <location>
        <begin position="239"/>
        <end position="269"/>
    </location>
</feature>
<reference evidence="4" key="1">
    <citation type="journal article" date="2019" name="Int. J. Syst. Evol. Microbiol.">
        <title>The Global Catalogue of Microorganisms (GCM) 10K type strain sequencing project: providing services to taxonomists for standard genome sequencing and annotation.</title>
        <authorList>
            <consortium name="The Broad Institute Genomics Platform"/>
            <consortium name="The Broad Institute Genome Sequencing Center for Infectious Disease"/>
            <person name="Wu L."/>
            <person name="Ma J."/>
        </authorList>
    </citation>
    <scope>NUCLEOTIDE SEQUENCE [LARGE SCALE GENOMIC DNA]</scope>
    <source>
        <strain evidence="4">FCH27</strain>
    </source>
</reference>
<organism evidence="3 4">
    <name type="scientific">Nocardioides astragali</name>
    <dbReference type="NCBI Taxonomy" id="1776736"/>
    <lineage>
        <taxon>Bacteria</taxon>
        <taxon>Bacillati</taxon>
        <taxon>Actinomycetota</taxon>
        <taxon>Actinomycetes</taxon>
        <taxon>Propionibacteriales</taxon>
        <taxon>Nocardioidaceae</taxon>
        <taxon>Nocardioides</taxon>
    </lineage>
</organism>
<evidence type="ECO:0000313" key="3">
    <source>
        <dbReference type="EMBL" id="MFC7360189.1"/>
    </source>
</evidence>
<sequence>MNLDQTLTRAARQVAAGVRPPVVDPNEIRALARRSQQRKVSLVATAALVAVVAASALLVSALDPRTSTPEPAPSPSRTPTSAPTPEPNPFPRSMTPEEVVAHPGALLSTVAIAPDDPDTRMSVWSVSCTRPCPGRGPYSFSALALTTDGYETATYLRPGFTTGVDLHVSSPRDGLFLVVDISNGHEWLVGLDGTLRPVKRVFEELSPDDPRLWFQCAGRWRQTWCALDPTTATAYEWPQDWDGSAARPDSGDRPWGANPEPRATSATGRLEAWWDTAGGRQVRTLAEVTKGDYVLGSPPGEMSLWAREDGYSLDFYTSRDGGASWQKVTRAADDLATRDFLQVRRAPSGTYFVSSIYPRLRVWRGDASGGPFREVYQQPALDVPETTGAGLWTQGDLVYVSGYATVAVSEDDCLTWRTIQSWR</sequence>
<evidence type="ECO:0008006" key="5">
    <source>
        <dbReference type="Google" id="ProtNLM"/>
    </source>
</evidence>
<keyword evidence="2" id="KW-0472">Membrane</keyword>
<protein>
    <recommendedName>
        <fullName evidence="5">Exo-alpha-sialidase</fullName>
    </recommendedName>
</protein>
<feature type="region of interest" description="Disordered" evidence="1">
    <location>
        <begin position="64"/>
        <end position="96"/>
    </location>
</feature>
<dbReference type="SUPFAM" id="SSF110296">
    <property type="entry name" value="Oligoxyloglucan reducing end-specific cellobiohydrolase"/>
    <property type="match status" value="1"/>
</dbReference>